<feature type="binding site" evidence="11">
    <location>
        <position position="266"/>
    </location>
    <ligand>
        <name>NAD(+)</name>
        <dbReference type="ChEBI" id="CHEBI:57540"/>
    </ligand>
</feature>
<comment type="pathway">
    <text evidence="1">Nucleotide-sugar biosynthesis; UDP-alpha-D-glucuronate biosynthesis; UDP-alpha-D-glucuronate from UDP-alpha-D-glucose: step 1/1.</text>
</comment>
<dbReference type="SUPFAM" id="SSF48179">
    <property type="entry name" value="6-phosphogluconate dehydrogenase C-terminal domain-like"/>
    <property type="match status" value="1"/>
</dbReference>
<evidence type="ECO:0000313" key="14">
    <source>
        <dbReference type="Proteomes" id="UP000823964"/>
    </source>
</evidence>
<reference evidence="13" key="2">
    <citation type="submission" date="2021-04" db="EMBL/GenBank/DDBJ databases">
        <authorList>
            <person name="Gilroy R."/>
        </authorList>
    </citation>
    <scope>NUCLEOTIDE SEQUENCE</scope>
    <source>
        <strain evidence="13">14975</strain>
    </source>
</reference>
<evidence type="ECO:0000259" key="12">
    <source>
        <dbReference type="SMART" id="SM00984"/>
    </source>
</evidence>
<dbReference type="Pfam" id="PF03721">
    <property type="entry name" value="UDPG_MGDP_dh_N"/>
    <property type="match status" value="1"/>
</dbReference>
<name>A0A9D1VCG2_9BACT</name>
<dbReference type="InterPro" id="IPR028357">
    <property type="entry name" value="UDPglc_DH_bac"/>
</dbReference>
<dbReference type="EC" id="1.1.1.22" evidence="3 8"/>
<evidence type="ECO:0000256" key="7">
    <source>
        <dbReference type="ARBA" id="ARBA00047473"/>
    </source>
</evidence>
<accession>A0A9D1VCG2</accession>
<dbReference type="InterPro" id="IPR008927">
    <property type="entry name" value="6-PGluconate_DH-like_C_sf"/>
</dbReference>
<feature type="binding site" evidence="11">
    <location>
        <position position="30"/>
    </location>
    <ligand>
        <name>NAD(+)</name>
        <dbReference type="ChEBI" id="CHEBI:57540"/>
    </ligand>
</feature>
<comment type="caution">
    <text evidence="13">The sequence shown here is derived from an EMBL/GenBank/DDBJ whole genome shotgun (WGS) entry which is preliminary data.</text>
</comment>
<dbReference type="Proteomes" id="UP000823964">
    <property type="component" value="Unassembled WGS sequence"/>
</dbReference>
<keyword evidence="5 8" id="KW-0560">Oxidoreductase</keyword>
<evidence type="ECO:0000313" key="13">
    <source>
        <dbReference type="EMBL" id="HIX20642.1"/>
    </source>
</evidence>
<dbReference type="PANTHER" id="PTHR43750:SF3">
    <property type="entry name" value="UDP-GLUCOSE 6-DEHYDROGENASE TUAD"/>
    <property type="match status" value="1"/>
</dbReference>
<sequence length="442" mass="48113">MRLAIIGTGYVGLTTGTCFAEVGHSVICVDNNAEKIASLRQGSIPIYEPELEALIASNVAAGRLSFSTDLPASVAQSDIIFIAVPTPPQSDGSVDLSYIESVSQEIALALRPEYGYRIVVDKSTVPVSTGSKVAQVIARYAPGDVDVDVVSNPEFLREGSAVGDLMHPDRIVIGANSQRAMDLMKRVYQPFNAPIVEVDLPSAELIKHAANSFLALKISYINAVAAVCERSGADVTQVARGIGMDRRISPHFLNAGLGYGGSCFPKDVKGFIHVSEQLGAPMNLLREVEAINARQMTRFIDRIREKLWVLRNKHVAVWGIAFKQNTDDVRESVAVKMIKALCDEGALVSAYDPKARETGAAALAGYPVTICDDLYECARGAEVLVVATEWKEFALADFRKVRELVRLPIIFDGRNILHADNVLHAGFEYHSVGRRSLYPTQR</sequence>
<feature type="binding site" evidence="11">
    <location>
        <position position="86"/>
    </location>
    <ligand>
        <name>NAD(+)</name>
        <dbReference type="ChEBI" id="CHEBI:57540"/>
    </ligand>
</feature>
<dbReference type="Gene3D" id="1.20.5.100">
    <property type="entry name" value="Cytochrome c1, transmembrane anchor, C-terminal"/>
    <property type="match status" value="1"/>
</dbReference>
<protein>
    <recommendedName>
        <fullName evidence="4 8">UDP-glucose 6-dehydrogenase</fullName>
        <ecNumber evidence="3 8">1.1.1.22</ecNumber>
    </recommendedName>
</protein>
<evidence type="ECO:0000256" key="3">
    <source>
        <dbReference type="ARBA" id="ARBA00012954"/>
    </source>
</evidence>
<dbReference type="GO" id="GO:0000271">
    <property type="term" value="P:polysaccharide biosynthetic process"/>
    <property type="evidence" value="ECO:0007669"/>
    <property type="project" value="InterPro"/>
</dbReference>
<feature type="binding site" evidence="10">
    <location>
        <position position="207"/>
    </location>
    <ligand>
        <name>substrate</name>
    </ligand>
</feature>
<dbReference type="EMBL" id="DXFQ01000161">
    <property type="protein sequence ID" value="HIX20642.1"/>
    <property type="molecule type" value="Genomic_DNA"/>
</dbReference>
<feature type="binding site" evidence="11">
    <location>
        <position position="35"/>
    </location>
    <ligand>
        <name>NAD(+)</name>
        <dbReference type="ChEBI" id="CHEBI:57540"/>
    </ligand>
</feature>
<feature type="binding site" evidence="11">
    <location>
        <position position="330"/>
    </location>
    <ligand>
        <name>NAD(+)</name>
        <dbReference type="ChEBI" id="CHEBI:57540"/>
    </ligand>
</feature>
<proteinExistence type="inferred from homology"/>
<dbReference type="SUPFAM" id="SSF52413">
    <property type="entry name" value="UDP-glucose/GDP-mannose dehydrogenase C-terminal domain"/>
    <property type="match status" value="1"/>
</dbReference>
<feature type="binding site" evidence="10">
    <location>
        <begin position="252"/>
        <end position="256"/>
    </location>
    <ligand>
        <name>substrate</name>
    </ligand>
</feature>
<dbReference type="GO" id="GO:0003979">
    <property type="term" value="F:UDP-glucose 6-dehydrogenase activity"/>
    <property type="evidence" value="ECO:0007669"/>
    <property type="project" value="UniProtKB-EC"/>
</dbReference>
<dbReference type="Gene3D" id="3.40.50.720">
    <property type="entry name" value="NAD(P)-binding Rossmann-like Domain"/>
    <property type="match status" value="2"/>
</dbReference>
<dbReference type="InterPro" id="IPR036291">
    <property type="entry name" value="NAD(P)-bd_dom_sf"/>
</dbReference>
<feature type="binding site" evidence="10">
    <location>
        <begin position="155"/>
        <end position="158"/>
    </location>
    <ligand>
        <name>substrate</name>
    </ligand>
</feature>
<dbReference type="Pfam" id="PF03720">
    <property type="entry name" value="UDPG_MGDP_dh_C"/>
    <property type="match status" value="1"/>
</dbReference>
<feature type="binding site" evidence="10">
    <location>
        <position position="260"/>
    </location>
    <ligand>
        <name>substrate</name>
    </ligand>
</feature>
<feature type="binding site" evidence="10">
    <location>
        <position position="323"/>
    </location>
    <ligand>
        <name>substrate</name>
    </ligand>
</feature>
<evidence type="ECO:0000256" key="8">
    <source>
        <dbReference type="PIRNR" id="PIRNR000124"/>
    </source>
</evidence>
<dbReference type="PIRSF" id="PIRSF500134">
    <property type="entry name" value="UDPglc_DH_bac"/>
    <property type="match status" value="1"/>
</dbReference>
<dbReference type="NCBIfam" id="TIGR03026">
    <property type="entry name" value="NDP-sugDHase"/>
    <property type="match status" value="1"/>
</dbReference>
<evidence type="ECO:0000256" key="6">
    <source>
        <dbReference type="ARBA" id="ARBA00023027"/>
    </source>
</evidence>
<dbReference type="InterPro" id="IPR001732">
    <property type="entry name" value="UDP-Glc/GDP-Man_DH_N"/>
</dbReference>
<dbReference type="PRINTS" id="PR00411">
    <property type="entry name" value="PNDRDTASEI"/>
</dbReference>
<evidence type="ECO:0000256" key="4">
    <source>
        <dbReference type="ARBA" id="ARBA00015132"/>
    </source>
</evidence>
<reference evidence="13" key="1">
    <citation type="journal article" date="2021" name="PeerJ">
        <title>Extensive microbial diversity within the chicken gut microbiome revealed by metagenomics and culture.</title>
        <authorList>
            <person name="Gilroy R."/>
            <person name="Ravi A."/>
            <person name="Getino M."/>
            <person name="Pursley I."/>
            <person name="Horton D.L."/>
            <person name="Alikhan N.F."/>
            <person name="Baker D."/>
            <person name="Gharbi K."/>
            <person name="Hall N."/>
            <person name="Watson M."/>
            <person name="Adriaenssens E.M."/>
            <person name="Foster-Nyarko E."/>
            <person name="Jarju S."/>
            <person name="Secka A."/>
            <person name="Antonio M."/>
            <person name="Oren A."/>
            <person name="Chaudhuri R.R."/>
            <person name="La Ragione R."/>
            <person name="Hildebrand F."/>
            <person name="Pallen M.J."/>
        </authorList>
    </citation>
    <scope>NUCLEOTIDE SEQUENCE</scope>
    <source>
        <strain evidence="13">14975</strain>
    </source>
</reference>
<feature type="domain" description="UDP-glucose/GDP-mannose dehydrogenase C-terminal" evidence="12">
    <location>
        <begin position="316"/>
        <end position="419"/>
    </location>
</feature>
<dbReference type="SUPFAM" id="SSF51735">
    <property type="entry name" value="NAD(P)-binding Rossmann-fold domains"/>
    <property type="match status" value="1"/>
</dbReference>
<dbReference type="InterPro" id="IPR017476">
    <property type="entry name" value="UDP-Glc/GDP-Man"/>
</dbReference>
<gene>
    <name evidence="13" type="ORF">H9862_08600</name>
</gene>
<dbReference type="InterPro" id="IPR036220">
    <property type="entry name" value="UDP-Glc/GDP-Man_DH_C_sf"/>
</dbReference>
<feature type="active site" description="Nucleophile" evidence="9">
    <location>
        <position position="263"/>
    </location>
</feature>
<evidence type="ECO:0000256" key="10">
    <source>
        <dbReference type="PIRSR" id="PIRSR500134-2"/>
    </source>
</evidence>
<dbReference type="PANTHER" id="PTHR43750">
    <property type="entry name" value="UDP-GLUCOSE 6-DEHYDROGENASE TUAD"/>
    <property type="match status" value="1"/>
</dbReference>
<dbReference type="GO" id="GO:0051287">
    <property type="term" value="F:NAD binding"/>
    <property type="evidence" value="ECO:0007669"/>
    <property type="project" value="InterPro"/>
</dbReference>
<dbReference type="InterPro" id="IPR014026">
    <property type="entry name" value="UDP-Glc/GDP-Man_DH_dimer"/>
</dbReference>
<dbReference type="AlphaFoldDB" id="A0A9D1VCG2"/>
<dbReference type="InterPro" id="IPR014027">
    <property type="entry name" value="UDP-Glc/GDP-Man_DH_C"/>
</dbReference>
<organism evidence="13 14">
    <name type="scientific">Candidatus Akkermansia intestinigallinarum</name>
    <dbReference type="NCBI Taxonomy" id="2838431"/>
    <lineage>
        <taxon>Bacteria</taxon>
        <taxon>Pseudomonadati</taxon>
        <taxon>Verrucomicrobiota</taxon>
        <taxon>Verrucomicrobiia</taxon>
        <taxon>Verrucomicrobiales</taxon>
        <taxon>Akkermansiaceae</taxon>
        <taxon>Akkermansia</taxon>
    </lineage>
</organism>
<comment type="catalytic activity">
    <reaction evidence="7 8">
        <text>UDP-alpha-D-glucose + 2 NAD(+) + H2O = UDP-alpha-D-glucuronate + 2 NADH + 3 H(+)</text>
        <dbReference type="Rhea" id="RHEA:23596"/>
        <dbReference type="ChEBI" id="CHEBI:15377"/>
        <dbReference type="ChEBI" id="CHEBI:15378"/>
        <dbReference type="ChEBI" id="CHEBI:57540"/>
        <dbReference type="ChEBI" id="CHEBI:57945"/>
        <dbReference type="ChEBI" id="CHEBI:58052"/>
        <dbReference type="ChEBI" id="CHEBI:58885"/>
        <dbReference type="EC" id="1.1.1.22"/>
    </reaction>
</comment>
<evidence type="ECO:0000256" key="5">
    <source>
        <dbReference type="ARBA" id="ARBA00023002"/>
    </source>
</evidence>
<dbReference type="SMART" id="SM00984">
    <property type="entry name" value="UDPG_MGDP_dh_C"/>
    <property type="match status" value="1"/>
</dbReference>
<comment type="similarity">
    <text evidence="2 8">Belongs to the UDP-glucose/GDP-mannose dehydrogenase family.</text>
</comment>
<evidence type="ECO:0000256" key="9">
    <source>
        <dbReference type="PIRSR" id="PIRSR500134-1"/>
    </source>
</evidence>
<feature type="binding site" evidence="11">
    <location>
        <position position="124"/>
    </location>
    <ligand>
        <name>NAD(+)</name>
        <dbReference type="ChEBI" id="CHEBI:57540"/>
    </ligand>
</feature>
<dbReference type="PIRSF" id="PIRSF000124">
    <property type="entry name" value="UDPglc_GDPman_dh"/>
    <property type="match status" value="1"/>
</dbReference>
<evidence type="ECO:0000256" key="11">
    <source>
        <dbReference type="PIRSR" id="PIRSR500134-3"/>
    </source>
</evidence>
<evidence type="ECO:0000256" key="2">
    <source>
        <dbReference type="ARBA" id="ARBA00006601"/>
    </source>
</evidence>
<dbReference type="Pfam" id="PF00984">
    <property type="entry name" value="UDPG_MGDP_dh"/>
    <property type="match status" value="1"/>
</dbReference>
<evidence type="ECO:0000256" key="1">
    <source>
        <dbReference type="ARBA" id="ARBA00004701"/>
    </source>
</evidence>
<feature type="binding site" evidence="11">
    <location>
        <position position="158"/>
    </location>
    <ligand>
        <name>NAD(+)</name>
        <dbReference type="ChEBI" id="CHEBI:57540"/>
    </ligand>
</feature>
<keyword evidence="6 8" id="KW-0520">NAD</keyword>